<dbReference type="InterPro" id="IPR036291">
    <property type="entry name" value="NAD(P)-bd_dom_sf"/>
</dbReference>
<evidence type="ECO:0000313" key="5">
    <source>
        <dbReference type="Proteomes" id="UP000663829"/>
    </source>
</evidence>
<name>A0A814WHY4_9BILA</name>
<keyword evidence="1" id="KW-0560">Oxidoreductase</keyword>
<keyword evidence="5" id="KW-1185">Reference proteome</keyword>
<protein>
    <submittedName>
        <fullName evidence="3">Uncharacterized protein</fullName>
    </submittedName>
</protein>
<organism evidence="3 5">
    <name type="scientific">Didymodactylos carnosus</name>
    <dbReference type="NCBI Taxonomy" id="1234261"/>
    <lineage>
        <taxon>Eukaryota</taxon>
        <taxon>Metazoa</taxon>
        <taxon>Spiralia</taxon>
        <taxon>Gnathifera</taxon>
        <taxon>Rotifera</taxon>
        <taxon>Eurotatoria</taxon>
        <taxon>Bdelloidea</taxon>
        <taxon>Philodinida</taxon>
        <taxon>Philodinidae</taxon>
        <taxon>Didymodactylos</taxon>
    </lineage>
</organism>
<comment type="caution">
    <text evidence="3">The sequence shown here is derived from an EMBL/GenBank/DDBJ whole genome shotgun (WGS) entry which is preliminary data.</text>
</comment>
<dbReference type="Proteomes" id="UP000663829">
    <property type="component" value="Unassembled WGS sequence"/>
</dbReference>
<keyword evidence="2" id="KW-1133">Transmembrane helix</keyword>
<keyword evidence="2" id="KW-0812">Transmembrane</keyword>
<dbReference type="OrthoDB" id="191139at2759"/>
<dbReference type="InterPro" id="IPR002347">
    <property type="entry name" value="SDR_fam"/>
</dbReference>
<dbReference type="SUPFAM" id="SSF51735">
    <property type="entry name" value="NAD(P)-binding Rossmann-fold domains"/>
    <property type="match status" value="1"/>
</dbReference>
<evidence type="ECO:0000256" key="1">
    <source>
        <dbReference type="ARBA" id="ARBA00023002"/>
    </source>
</evidence>
<dbReference type="Gene3D" id="3.40.50.720">
    <property type="entry name" value="NAD(P)-binding Rossmann-like Domain"/>
    <property type="match status" value="1"/>
</dbReference>
<dbReference type="EMBL" id="CAJOBC010008751">
    <property type="protein sequence ID" value="CAF3969976.1"/>
    <property type="molecule type" value="Genomic_DNA"/>
</dbReference>
<reference evidence="3" key="1">
    <citation type="submission" date="2021-02" db="EMBL/GenBank/DDBJ databases">
        <authorList>
            <person name="Nowell W R."/>
        </authorList>
    </citation>
    <scope>NUCLEOTIDE SEQUENCE</scope>
</reference>
<dbReference type="Proteomes" id="UP000681722">
    <property type="component" value="Unassembled WGS sequence"/>
</dbReference>
<dbReference type="EMBL" id="CAJNOQ010008749">
    <property type="protein sequence ID" value="CAF1205679.1"/>
    <property type="molecule type" value="Genomic_DNA"/>
</dbReference>
<accession>A0A814WHY4</accession>
<dbReference type="PANTHER" id="PTHR43157">
    <property type="entry name" value="PHOSPHATIDYLINOSITOL-GLYCAN BIOSYNTHESIS CLASS F PROTEIN-RELATED"/>
    <property type="match status" value="1"/>
</dbReference>
<dbReference type="PANTHER" id="PTHR43157:SF31">
    <property type="entry name" value="PHOSPHATIDYLINOSITOL-GLYCAN BIOSYNTHESIS CLASS F PROTEIN"/>
    <property type="match status" value="1"/>
</dbReference>
<proteinExistence type="predicted"/>
<gene>
    <name evidence="3" type="ORF">GPM918_LOCUS23951</name>
    <name evidence="4" type="ORF">SRO942_LOCUS23952</name>
</gene>
<dbReference type="AlphaFoldDB" id="A0A814WHY4"/>
<dbReference type="Pfam" id="PF00106">
    <property type="entry name" value="adh_short"/>
    <property type="match status" value="1"/>
</dbReference>
<evidence type="ECO:0000313" key="3">
    <source>
        <dbReference type="EMBL" id="CAF1205679.1"/>
    </source>
</evidence>
<dbReference type="PRINTS" id="PR00081">
    <property type="entry name" value="GDHRDH"/>
</dbReference>
<sequence>MYWKPLLSQPETKSLLFLILSVLVFSLGSLILHSFSPSIFFVYTLICGYITRKLADGRPFIISTYSISSKVIIVTGATSGIGRVAAVELARIGAKVIVGIRGQERAEKIAKLIAREAKVSQERIIGYHLDLSDLSVVKTFAEHILQTEHELSILLNNAATIQYSHSLTAQGFEIHFGTNHLGQFYLTQLLLPLLIKSKARVVNLSSMAHCSIDDKGIDYAFPSSPFHSFHLYSQSKLANIWHTVELNRRYGDRGLTVVSLHPGTIMTELSRELPKIFAYPVKLLFYLVAKTEYQGALTSLYCCLSDHIVSGQFYADVHPALSSPLANDKQLAKECWEFSEKAIKGKNM</sequence>
<evidence type="ECO:0000313" key="4">
    <source>
        <dbReference type="EMBL" id="CAF3969976.1"/>
    </source>
</evidence>
<evidence type="ECO:0000256" key="2">
    <source>
        <dbReference type="SAM" id="Phobius"/>
    </source>
</evidence>
<keyword evidence="2" id="KW-0472">Membrane</keyword>
<dbReference type="GO" id="GO:0016491">
    <property type="term" value="F:oxidoreductase activity"/>
    <property type="evidence" value="ECO:0007669"/>
    <property type="project" value="UniProtKB-KW"/>
</dbReference>
<feature type="transmembrane region" description="Helical" evidence="2">
    <location>
        <begin position="15"/>
        <end position="43"/>
    </location>
</feature>